<feature type="region of interest" description="Disordered" evidence="1">
    <location>
        <begin position="94"/>
        <end position="115"/>
    </location>
</feature>
<evidence type="ECO:0000259" key="2">
    <source>
        <dbReference type="PROSITE" id="PS51379"/>
    </source>
</evidence>
<comment type="caution">
    <text evidence="3">The sequence shown here is derived from an EMBL/GenBank/DDBJ whole genome shotgun (WGS) entry which is preliminary data.</text>
</comment>
<dbReference type="NCBIfam" id="TIGR01409">
    <property type="entry name" value="TAT_signal_seq"/>
    <property type="match status" value="1"/>
</dbReference>
<dbReference type="Gene3D" id="3.30.70.20">
    <property type="match status" value="1"/>
</dbReference>
<accession>X0Z4A9</accession>
<dbReference type="EMBL" id="BART01005318">
    <property type="protein sequence ID" value="GAG64210.1"/>
    <property type="molecule type" value="Genomic_DNA"/>
</dbReference>
<protein>
    <recommendedName>
        <fullName evidence="2">4Fe-4S ferredoxin-type domain-containing protein</fullName>
    </recommendedName>
</protein>
<dbReference type="Pfam" id="PF12837">
    <property type="entry name" value="Fer4_6"/>
    <property type="match status" value="1"/>
</dbReference>
<dbReference type="AlphaFoldDB" id="X0Z4A9"/>
<evidence type="ECO:0000256" key="1">
    <source>
        <dbReference type="SAM" id="MobiDB-lite"/>
    </source>
</evidence>
<feature type="domain" description="4Fe-4S ferredoxin-type" evidence="2">
    <location>
        <begin position="45"/>
        <end position="75"/>
    </location>
</feature>
<dbReference type="InterPro" id="IPR006311">
    <property type="entry name" value="TAT_signal"/>
</dbReference>
<feature type="non-terminal residue" evidence="3">
    <location>
        <position position="115"/>
    </location>
</feature>
<dbReference type="InterPro" id="IPR019546">
    <property type="entry name" value="TAT_signal_bac_arc"/>
</dbReference>
<dbReference type="InterPro" id="IPR017896">
    <property type="entry name" value="4Fe4S_Fe-S-bd"/>
</dbReference>
<dbReference type="SUPFAM" id="SSF54862">
    <property type="entry name" value="4Fe-4S ferredoxins"/>
    <property type="match status" value="1"/>
</dbReference>
<evidence type="ECO:0000313" key="3">
    <source>
        <dbReference type="EMBL" id="GAG64210.1"/>
    </source>
</evidence>
<name>X0Z4A9_9ZZZZ</name>
<sequence length="115" mass="12461">MKSSRRNFIKKSAAAAGTLAVTSLLKPFDAIIFATDPPTDGGPWWGIGIDISKCIGCGMCATACKVENQVPVEPFYFRTWVEQYTVLNDGTLKIESPNGGVDGQNQSVNDEDIFK</sequence>
<reference evidence="3" key="1">
    <citation type="journal article" date="2014" name="Front. Microbiol.">
        <title>High frequency of phylogenetically diverse reductive dehalogenase-homologous genes in deep subseafloor sedimentary metagenomes.</title>
        <authorList>
            <person name="Kawai M."/>
            <person name="Futagami T."/>
            <person name="Toyoda A."/>
            <person name="Takaki Y."/>
            <person name="Nishi S."/>
            <person name="Hori S."/>
            <person name="Arai W."/>
            <person name="Tsubouchi T."/>
            <person name="Morono Y."/>
            <person name="Uchiyama I."/>
            <person name="Ito T."/>
            <person name="Fujiyama A."/>
            <person name="Inagaki F."/>
            <person name="Takami H."/>
        </authorList>
    </citation>
    <scope>NUCLEOTIDE SEQUENCE</scope>
    <source>
        <strain evidence="3">Expedition CK06-06</strain>
    </source>
</reference>
<gene>
    <name evidence="3" type="ORF">S01H4_12486</name>
</gene>
<proteinExistence type="predicted"/>
<organism evidence="3">
    <name type="scientific">marine sediment metagenome</name>
    <dbReference type="NCBI Taxonomy" id="412755"/>
    <lineage>
        <taxon>unclassified sequences</taxon>
        <taxon>metagenomes</taxon>
        <taxon>ecological metagenomes</taxon>
    </lineage>
</organism>
<dbReference type="PROSITE" id="PS51318">
    <property type="entry name" value="TAT"/>
    <property type="match status" value="1"/>
</dbReference>
<dbReference type="PROSITE" id="PS51379">
    <property type="entry name" value="4FE4S_FER_2"/>
    <property type="match status" value="1"/>
</dbReference>